<dbReference type="RefSeq" id="XP_071939994.1">
    <property type="nucleotide sequence ID" value="XM_072083893.1"/>
</dbReference>
<dbReference type="Proteomes" id="UP001652660">
    <property type="component" value="Chromosome 3e"/>
</dbReference>
<evidence type="ECO:0000313" key="2">
    <source>
        <dbReference type="RefSeq" id="XP_071939990.1"/>
    </source>
</evidence>
<protein>
    <recommendedName>
        <fullName evidence="4">Integrase zinc-binding domain-containing protein</fullName>
    </recommendedName>
</protein>
<accession>A0ABM4X7G3</accession>
<evidence type="ECO:0000313" key="3">
    <source>
        <dbReference type="RefSeq" id="XP_071939994.1"/>
    </source>
</evidence>
<reference evidence="2 3" key="1">
    <citation type="submission" date="2025-05" db="UniProtKB">
        <authorList>
            <consortium name="RefSeq"/>
        </authorList>
    </citation>
    <scope>IDENTIFICATION</scope>
    <source>
        <tissue evidence="2 3">Leaves</tissue>
    </source>
</reference>
<name>A0ABM4X7G3_COFAR</name>
<evidence type="ECO:0008006" key="4">
    <source>
        <dbReference type="Google" id="ProtNLM"/>
    </source>
</evidence>
<sequence length="180" mass="20115">MCDTPVLALPDFNNTWAVLMQNRRPLAYISQGLGPKNMGLSINEKELLALVTAVSKGGITWRIHYRKGKENVVADALSRRGDQGLECTVITTIVPEWIKEVISSYQGDDWAQNSIKEVLLKLDQIPNLSYQNGALKFKGRVVVGSRGEIRKRLISTLHDSQSEGHSGIQASFMRAKQLFY</sequence>
<keyword evidence="1" id="KW-1185">Reference proteome</keyword>
<dbReference type="PANTHER" id="PTHR34072">
    <property type="entry name" value="ENZYMATIC POLYPROTEIN-RELATED"/>
    <property type="match status" value="1"/>
</dbReference>
<proteinExistence type="predicted"/>
<dbReference type="SUPFAM" id="SSF56672">
    <property type="entry name" value="DNA/RNA polymerases"/>
    <property type="match status" value="1"/>
</dbReference>
<dbReference type="InterPro" id="IPR043502">
    <property type="entry name" value="DNA/RNA_pol_sf"/>
</dbReference>
<dbReference type="GeneID" id="140038511"/>
<evidence type="ECO:0000313" key="1">
    <source>
        <dbReference type="Proteomes" id="UP001652660"/>
    </source>
</evidence>
<organism evidence="1 2">
    <name type="scientific">Coffea arabica</name>
    <name type="common">Arabian coffee</name>
    <dbReference type="NCBI Taxonomy" id="13443"/>
    <lineage>
        <taxon>Eukaryota</taxon>
        <taxon>Viridiplantae</taxon>
        <taxon>Streptophyta</taxon>
        <taxon>Embryophyta</taxon>
        <taxon>Tracheophyta</taxon>
        <taxon>Spermatophyta</taxon>
        <taxon>Magnoliopsida</taxon>
        <taxon>eudicotyledons</taxon>
        <taxon>Gunneridae</taxon>
        <taxon>Pentapetalae</taxon>
        <taxon>asterids</taxon>
        <taxon>lamiids</taxon>
        <taxon>Gentianales</taxon>
        <taxon>Rubiaceae</taxon>
        <taxon>Ixoroideae</taxon>
        <taxon>Gardenieae complex</taxon>
        <taxon>Bertiereae - Coffeeae clade</taxon>
        <taxon>Coffeeae</taxon>
        <taxon>Coffea</taxon>
    </lineage>
</organism>
<gene>
    <name evidence="2" type="primary">LOC140038511</name>
    <name evidence="3" type="synonym">LOC140038515</name>
</gene>
<dbReference type="RefSeq" id="XP_071939990.1">
    <property type="nucleotide sequence ID" value="XM_072083889.1"/>
</dbReference>
<dbReference type="PANTHER" id="PTHR34072:SF55">
    <property type="entry name" value="DNA_RNA POLYMERASES SUPERFAMILY PROTEIN"/>
    <property type="match status" value="1"/>
</dbReference>